<gene>
    <name evidence="1" type="ORF">SAMN04488045_3213</name>
</gene>
<dbReference type="EMBL" id="FNUZ01000006">
    <property type="protein sequence ID" value="SEG54328.1"/>
    <property type="molecule type" value="Genomic_DNA"/>
</dbReference>
<name>A0A1H6B0K0_9RHOB</name>
<dbReference type="RefSeq" id="WP_103911522.1">
    <property type="nucleotide sequence ID" value="NZ_FNUZ01000006.1"/>
</dbReference>
<dbReference type="AlphaFoldDB" id="A0A1H6B0K0"/>
<dbReference type="Gene3D" id="3.40.50.11310">
    <property type="entry name" value="Bacterial phosphonate metabolism protein PhnH"/>
    <property type="match status" value="1"/>
</dbReference>
<protein>
    <submittedName>
        <fullName evidence="1">Alpha-D-ribose 1-methylphosphonate 5-triphosphate synthase subunit PhnH</fullName>
    </submittedName>
</protein>
<dbReference type="Proteomes" id="UP000236752">
    <property type="component" value="Unassembled WGS sequence"/>
</dbReference>
<proteinExistence type="predicted"/>
<dbReference type="Pfam" id="PF05845">
    <property type="entry name" value="PhnH"/>
    <property type="match status" value="1"/>
</dbReference>
<dbReference type="GO" id="GO:0019634">
    <property type="term" value="P:organic phosphonate metabolic process"/>
    <property type="evidence" value="ECO:0007669"/>
    <property type="project" value="InterPro"/>
</dbReference>
<dbReference type="SUPFAM" id="SSF159709">
    <property type="entry name" value="PhnH-like"/>
    <property type="match status" value="1"/>
</dbReference>
<evidence type="ECO:0000313" key="1">
    <source>
        <dbReference type="EMBL" id="SEG54328.1"/>
    </source>
</evidence>
<dbReference type="OrthoDB" id="9814509at2"/>
<dbReference type="PIRSF" id="PIRSF020680">
    <property type="entry name" value="PhnH"/>
    <property type="match status" value="1"/>
</dbReference>
<dbReference type="InterPro" id="IPR008772">
    <property type="entry name" value="Phosphonate_metab_PhnH"/>
</dbReference>
<sequence>MDADVLSGGFANPAIDAAQAFRSVMEAMARPGRIYDIMGALPPAPLSPAAGAVLLTLCDPDTSVHLTGPTDCDAVRAWLAFHTGAPFVGPHHADFVLGRWEDLGELSQYQIGTSEYPDRSATLIVELPSLEAAGATLTGPGIQTTAALSLPETAAFQTNHGQFPLGLDFIFTCGDQVAALPRSTEVS</sequence>
<evidence type="ECO:0000313" key="2">
    <source>
        <dbReference type="Proteomes" id="UP000236752"/>
    </source>
</evidence>
<dbReference type="NCBIfam" id="TIGR03292">
    <property type="entry name" value="PhnH_redo"/>
    <property type="match status" value="1"/>
</dbReference>
<accession>A0A1H6B0K0</accession>
<organism evidence="1 2">
    <name type="scientific">Thalassococcus halodurans</name>
    <dbReference type="NCBI Taxonomy" id="373675"/>
    <lineage>
        <taxon>Bacteria</taxon>
        <taxon>Pseudomonadati</taxon>
        <taxon>Pseudomonadota</taxon>
        <taxon>Alphaproteobacteria</taxon>
        <taxon>Rhodobacterales</taxon>
        <taxon>Roseobacteraceae</taxon>
        <taxon>Thalassococcus</taxon>
    </lineage>
</organism>
<dbReference type="InterPro" id="IPR038058">
    <property type="entry name" value="PhnH-like_sp"/>
</dbReference>
<reference evidence="1 2" key="1">
    <citation type="submission" date="2016-10" db="EMBL/GenBank/DDBJ databases">
        <authorList>
            <person name="de Groot N.N."/>
        </authorList>
    </citation>
    <scope>NUCLEOTIDE SEQUENCE [LARGE SCALE GENOMIC DNA]</scope>
    <source>
        <strain evidence="1 2">DSM 26915</strain>
    </source>
</reference>
<keyword evidence="2" id="KW-1185">Reference proteome</keyword>